<dbReference type="NCBIfam" id="TIGR01509">
    <property type="entry name" value="HAD-SF-IA-v3"/>
    <property type="match status" value="1"/>
</dbReference>
<dbReference type="GO" id="GO:0044281">
    <property type="term" value="P:small molecule metabolic process"/>
    <property type="evidence" value="ECO:0007669"/>
    <property type="project" value="UniProtKB-ARBA"/>
</dbReference>
<comment type="cofactor">
    <cofactor evidence="1">
        <name>Mg(2+)</name>
        <dbReference type="ChEBI" id="CHEBI:18420"/>
    </cofactor>
</comment>
<dbReference type="PANTHER" id="PTHR46470">
    <property type="entry name" value="N-ACYLNEURAMINATE-9-PHOSPHATASE"/>
    <property type="match status" value="1"/>
</dbReference>
<dbReference type="RefSeq" id="WP_100112457.1">
    <property type="nucleotide sequence ID" value="NZ_CP023976.1"/>
</dbReference>
<dbReference type="Pfam" id="PF00702">
    <property type="entry name" value="Hydrolase"/>
    <property type="match status" value="1"/>
</dbReference>
<geneLocation type="plasmid" evidence="6">
    <name>pmdjk44.1</name>
</geneLocation>
<evidence type="ECO:0000313" key="6">
    <source>
        <dbReference type="Proteomes" id="UP000195880"/>
    </source>
</evidence>
<dbReference type="PRINTS" id="PR00413">
    <property type="entry name" value="HADHALOGNASE"/>
</dbReference>
<dbReference type="GO" id="GO:0046872">
    <property type="term" value="F:metal ion binding"/>
    <property type="evidence" value="ECO:0007669"/>
    <property type="project" value="UniProtKB-KW"/>
</dbReference>
<evidence type="ECO:0000256" key="1">
    <source>
        <dbReference type="ARBA" id="ARBA00001946"/>
    </source>
</evidence>
<reference evidence="5 6" key="1">
    <citation type="submission" date="2017-10" db="EMBL/GenBank/DDBJ databases">
        <title>Streptomyces alboflavus Genome sequencing and assembly.</title>
        <authorList>
            <person name="Wang Y."/>
            <person name="Du B."/>
            <person name="Ding Y."/>
            <person name="Liu H."/>
            <person name="Hou Q."/>
            <person name="Liu K."/>
            <person name="Wang C."/>
            <person name="Yao L."/>
        </authorList>
    </citation>
    <scope>NUCLEOTIDE SEQUENCE [LARGE SCALE GENOMIC DNA]</scope>
    <source>
        <strain evidence="5 6">MDJK44</strain>
        <plasmid evidence="6">Plasmid pmdjk44.1</plasmid>
    </source>
</reference>
<dbReference type="EMBL" id="CP023976">
    <property type="protein sequence ID" value="ATM24628.1"/>
    <property type="molecule type" value="Genomic_DNA"/>
</dbReference>
<name>A0A291W3N3_9ACTN</name>
<dbReference type="SFLD" id="SFLDS00003">
    <property type="entry name" value="Haloacid_Dehalogenase"/>
    <property type="match status" value="1"/>
</dbReference>
<evidence type="ECO:0000256" key="3">
    <source>
        <dbReference type="ARBA" id="ARBA00022801"/>
    </source>
</evidence>
<evidence type="ECO:0000256" key="4">
    <source>
        <dbReference type="ARBA" id="ARBA00022842"/>
    </source>
</evidence>
<dbReference type="Proteomes" id="UP000195880">
    <property type="component" value="Plasmid pMDJK44.1"/>
</dbReference>
<dbReference type="AlphaFoldDB" id="A0A291W3N3"/>
<gene>
    <name evidence="5" type="ORF">SMD44_p10129</name>
</gene>
<dbReference type="SFLD" id="SFLDG01129">
    <property type="entry name" value="C1.5:_HAD__Beta-PGM__Phosphata"/>
    <property type="match status" value="1"/>
</dbReference>
<organism evidence="5 6">
    <name type="scientific">Streptomyces alboflavus</name>
    <dbReference type="NCBI Taxonomy" id="67267"/>
    <lineage>
        <taxon>Bacteria</taxon>
        <taxon>Bacillati</taxon>
        <taxon>Actinomycetota</taxon>
        <taxon>Actinomycetes</taxon>
        <taxon>Kitasatosporales</taxon>
        <taxon>Streptomycetaceae</taxon>
        <taxon>Streptomyces</taxon>
    </lineage>
</organism>
<keyword evidence="5" id="KW-0614">Plasmid</keyword>
<keyword evidence="2" id="KW-0479">Metal-binding</keyword>
<keyword evidence="6" id="KW-1185">Reference proteome</keyword>
<evidence type="ECO:0008006" key="7">
    <source>
        <dbReference type="Google" id="ProtNLM"/>
    </source>
</evidence>
<protein>
    <recommendedName>
        <fullName evidence="7">HAD family hydrolase</fullName>
    </recommendedName>
</protein>
<keyword evidence="3" id="KW-0378">Hydrolase</keyword>
<evidence type="ECO:0000256" key="2">
    <source>
        <dbReference type="ARBA" id="ARBA00022723"/>
    </source>
</evidence>
<dbReference type="KEGG" id="salf:SMD44_p10129"/>
<dbReference type="Gene3D" id="1.10.150.520">
    <property type="match status" value="1"/>
</dbReference>
<dbReference type="InterPro" id="IPR023214">
    <property type="entry name" value="HAD_sf"/>
</dbReference>
<dbReference type="InterPro" id="IPR036412">
    <property type="entry name" value="HAD-like_sf"/>
</dbReference>
<dbReference type="PANTHER" id="PTHR46470:SF2">
    <property type="entry name" value="GLYCERALDEHYDE 3-PHOSPHATE PHOSPHATASE"/>
    <property type="match status" value="1"/>
</dbReference>
<keyword evidence="4" id="KW-0460">Magnesium</keyword>
<dbReference type="InterPro" id="IPR051400">
    <property type="entry name" value="HAD-like_hydrolase"/>
</dbReference>
<dbReference type="SUPFAM" id="SSF56784">
    <property type="entry name" value="HAD-like"/>
    <property type="match status" value="1"/>
</dbReference>
<proteinExistence type="predicted"/>
<evidence type="ECO:0000313" key="5">
    <source>
        <dbReference type="EMBL" id="ATM24628.1"/>
    </source>
</evidence>
<dbReference type="Gene3D" id="3.40.50.1000">
    <property type="entry name" value="HAD superfamily/HAD-like"/>
    <property type="match status" value="1"/>
</dbReference>
<sequence length="224" mass="24386">MPAPARIILFDLDGTLTDHDQAFGDWALEFSGDYGIPLDRILEADQRHTARHEFFHELRTEFRHVPSVLSLMDDYRIRSAELVPYRPEVCEALGRLNADGWTLGVVTNGSPEAQRLKLDIAGLTSCFASVVISGSFGVRKPHPDLFHLALDDLGADASTRAVMVGDMLDTDVAGGIAAGLDTVWISGTRSRTAQDPEPTYTVPAVLDAAELLLSEDFALRPALA</sequence>
<dbReference type="OrthoDB" id="3680851at2"/>
<dbReference type="InterPro" id="IPR006439">
    <property type="entry name" value="HAD-SF_hydro_IA"/>
</dbReference>
<accession>A0A291W3N3</accession>
<dbReference type="GO" id="GO:0016791">
    <property type="term" value="F:phosphatase activity"/>
    <property type="evidence" value="ECO:0007669"/>
    <property type="project" value="TreeGrafter"/>
</dbReference>
<dbReference type="NCBIfam" id="TIGR01549">
    <property type="entry name" value="HAD-SF-IA-v1"/>
    <property type="match status" value="1"/>
</dbReference>